<comment type="caution">
    <text evidence="1">The sequence shown here is derived from an EMBL/GenBank/DDBJ whole genome shotgun (WGS) entry which is preliminary data.</text>
</comment>
<dbReference type="EMBL" id="CM042016">
    <property type="protein sequence ID" value="KAI3700483.1"/>
    <property type="molecule type" value="Genomic_DNA"/>
</dbReference>
<sequence>MNNVMEDFLNAELMKGIEGFDPFVENMEDFLDEENFNVEDMCVDNEAEGGEKVQDFLDEETVNLEDICFDNEAEDGENLEDFFDEENMISDVHVDMDDFDISIETDEHVLVNSFLQKGLLPAISQKFPCAEHRFCLKHIYENMRKYWKTREYKDHLWKCATATTIPEFERFMREFSFFDMKAHEWLSKIPAKHWARSHFTGRAVSDMLLNNVCEVFNSKLRNGRDKPIITSLEFIREYLMKRICNVMKVMNKCNGPLTPTATKILDTNIKNASQYTARWNGLHKYQVQGPWHDQHVVDMGQMSCSCRKWELTGIPCRHAIATINEMADNGETVKEMYTYVHKVYWLETWKTAYSFKVDPIKGRSMWPRSECPTVLTPPPHHKVVGRPKKKRKQSEDERKFTQSQKGSQNQSQSQKLTRKFVTVTCGKCKHKGHNSRTCKGQGGVEGTSQGRV</sequence>
<name>A0ACB8ZS72_CICIN</name>
<organism evidence="1 2">
    <name type="scientific">Cichorium intybus</name>
    <name type="common">Chicory</name>
    <dbReference type="NCBI Taxonomy" id="13427"/>
    <lineage>
        <taxon>Eukaryota</taxon>
        <taxon>Viridiplantae</taxon>
        <taxon>Streptophyta</taxon>
        <taxon>Embryophyta</taxon>
        <taxon>Tracheophyta</taxon>
        <taxon>Spermatophyta</taxon>
        <taxon>Magnoliopsida</taxon>
        <taxon>eudicotyledons</taxon>
        <taxon>Gunneridae</taxon>
        <taxon>Pentapetalae</taxon>
        <taxon>asterids</taxon>
        <taxon>campanulids</taxon>
        <taxon>Asterales</taxon>
        <taxon>Asteraceae</taxon>
        <taxon>Cichorioideae</taxon>
        <taxon>Cichorieae</taxon>
        <taxon>Cichoriinae</taxon>
        <taxon>Cichorium</taxon>
    </lineage>
</organism>
<protein>
    <submittedName>
        <fullName evidence="1">Uncharacterized protein</fullName>
    </submittedName>
</protein>
<evidence type="ECO:0000313" key="1">
    <source>
        <dbReference type="EMBL" id="KAI3700483.1"/>
    </source>
</evidence>
<evidence type="ECO:0000313" key="2">
    <source>
        <dbReference type="Proteomes" id="UP001055811"/>
    </source>
</evidence>
<keyword evidence="2" id="KW-1185">Reference proteome</keyword>
<dbReference type="Proteomes" id="UP001055811">
    <property type="component" value="Linkage Group LG08"/>
</dbReference>
<accession>A0ACB8ZS72</accession>
<gene>
    <name evidence="1" type="ORF">L2E82_45113</name>
</gene>
<reference evidence="2" key="1">
    <citation type="journal article" date="2022" name="Mol. Ecol. Resour.">
        <title>The genomes of chicory, endive, great burdock and yacon provide insights into Asteraceae palaeo-polyploidization history and plant inulin production.</title>
        <authorList>
            <person name="Fan W."/>
            <person name="Wang S."/>
            <person name="Wang H."/>
            <person name="Wang A."/>
            <person name="Jiang F."/>
            <person name="Liu H."/>
            <person name="Zhao H."/>
            <person name="Xu D."/>
            <person name="Zhang Y."/>
        </authorList>
    </citation>
    <scope>NUCLEOTIDE SEQUENCE [LARGE SCALE GENOMIC DNA]</scope>
    <source>
        <strain evidence="2">cv. Punajuju</strain>
    </source>
</reference>
<proteinExistence type="predicted"/>
<reference evidence="1 2" key="2">
    <citation type="journal article" date="2022" name="Mol. Ecol. Resour.">
        <title>The genomes of chicory, endive, great burdock and yacon provide insights into Asteraceae paleo-polyploidization history and plant inulin production.</title>
        <authorList>
            <person name="Fan W."/>
            <person name="Wang S."/>
            <person name="Wang H."/>
            <person name="Wang A."/>
            <person name="Jiang F."/>
            <person name="Liu H."/>
            <person name="Zhao H."/>
            <person name="Xu D."/>
            <person name="Zhang Y."/>
        </authorList>
    </citation>
    <scope>NUCLEOTIDE SEQUENCE [LARGE SCALE GENOMIC DNA]</scope>
    <source>
        <strain evidence="2">cv. Punajuju</strain>
        <tissue evidence="1">Leaves</tissue>
    </source>
</reference>